<name>A0AA41YME9_9PROT</name>
<accession>A0AA41YME9</accession>
<dbReference type="GO" id="GO:0015833">
    <property type="term" value="P:peptide transport"/>
    <property type="evidence" value="ECO:0007669"/>
    <property type="project" value="TreeGrafter"/>
</dbReference>
<dbReference type="SUPFAM" id="SSF53850">
    <property type="entry name" value="Periplasmic binding protein-like II"/>
    <property type="match status" value="1"/>
</dbReference>
<feature type="chain" id="PRO_5041351710" evidence="4">
    <location>
        <begin position="25"/>
        <end position="504"/>
    </location>
</feature>
<dbReference type="GO" id="GO:0030288">
    <property type="term" value="C:outer membrane-bounded periplasmic space"/>
    <property type="evidence" value="ECO:0007669"/>
    <property type="project" value="UniProtKB-ARBA"/>
</dbReference>
<dbReference type="AlphaFoldDB" id="A0AA41YME9"/>
<reference evidence="6" key="2">
    <citation type="submission" date="2022-10" db="EMBL/GenBank/DDBJ databases">
        <authorList>
            <person name="Trinh H.N."/>
        </authorList>
    </citation>
    <scope>NUCLEOTIDE SEQUENCE</scope>
    <source>
        <strain evidence="6">RN2-1</strain>
    </source>
</reference>
<feature type="domain" description="Solute-binding protein family 5" evidence="5">
    <location>
        <begin position="67"/>
        <end position="424"/>
    </location>
</feature>
<dbReference type="PIRSF" id="PIRSF002741">
    <property type="entry name" value="MppA"/>
    <property type="match status" value="1"/>
</dbReference>
<keyword evidence="7" id="KW-1185">Reference proteome</keyword>
<dbReference type="EMBL" id="JAPDNT010000016">
    <property type="protein sequence ID" value="MCW3476184.1"/>
    <property type="molecule type" value="Genomic_DNA"/>
</dbReference>
<keyword evidence="3 4" id="KW-0732">Signal</keyword>
<dbReference type="GO" id="GO:0043190">
    <property type="term" value="C:ATP-binding cassette (ABC) transporter complex"/>
    <property type="evidence" value="ECO:0007669"/>
    <property type="project" value="InterPro"/>
</dbReference>
<dbReference type="Gene3D" id="3.40.190.10">
    <property type="entry name" value="Periplasmic binding protein-like II"/>
    <property type="match status" value="1"/>
</dbReference>
<dbReference type="Gene3D" id="3.90.76.10">
    <property type="entry name" value="Dipeptide-binding Protein, Domain 1"/>
    <property type="match status" value="1"/>
</dbReference>
<dbReference type="PANTHER" id="PTHR30290">
    <property type="entry name" value="PERIPLASMIC BINDING COMPONENT OF ABC TRANSPORTER"/>
    <property type="match status" value="1"/>
</dbReference>
<dbReference type="GO" id="GO:1904680">
    <property type="term" value="F:peptide transmembrane transporter activity"/>
    <property type="evidence" value="ECO:0007669"/>
    <property type="project" value="TreeGrafter"/>
</dbReference>
<dbReference type="CDD" id="cd08511">
    <property type="entry name" value="PBP2_NikA_DppA_OppA_like_5"/>
    <property type="match status" value="1"/>
</dbReference>
<dbReference type="InterPro" id="IPR030678">
    <property type="entry name" value="Peptide/Ni-bd"/>
</dbReference>
<dbReference type="InterPro" id="IPR039424">
    <property type="entry name" value="SBP_5"/>
</dbReference>
<comment type="caution">
    <text evidence="6">The sequence shown here is derived from an EMBL/GenBank/DDBJ whole genome shotgun (WGS) entry which is preliminary data.</text>
</comment>
<dbReference type="InterPro" id="IPR000914">
    <property type="entry name" value="SBP_5_dom"/>
</dbReference>
<evidence type="ECO:0000256" key="2">
    <source>
        <dbReference type="ARBA" id="ARBA00005695"/>
    </source>
</evidence>
<proteinExistence type="inferred from homology"/>
<evidence type="ECO:0000313" key="7">
    <source>
        <dbReference type="Proteomes" id="UP001165679"/>
    </source>
</evidence>
<gene>
    <name evidence="6" type="ORF">OL599_16515</name>
</gene>
<evidence type="ECO:0000256" key="1">
    <source>
        <dbReference type="ARBA" id="ARBA00004418"/>
    </source>
</evidence>
<organism evidence="6 7">
    <name type="scientific">Limobrevibacterium gyesilva</name>
    <dbReference type="NCBI Taxonomy" id="2991712"/>
    <lineage>
        <taxon>Bacteria</taxon>
        <taxon>Pseudomonadati</taxon>
        <taxon>Pseudomonadota</taxon>
        <taxon>Alphaproteobacteria</taxon>
        <taxon>Acetobacterales</taxon>
        <taxon>Acetobacteraceae</taxon>
        <taxon>Limobrevibacterium</taxon>
    </lineage>
</organism>
<dbReference type="Proteomes" id="UP001165679">
    <property type="component" value="Unassembled WGS sequence"/>
</dbReference>
<evidence type="ECO:0000313" key="6">
    <source>
        <dbReference type="EMBL" id="MCW3476184.1"/>
    </source>
</evidence>
<reference evidence="6" key="1">
    <citation type="submission" date="2022-09" db="EMBL/GenBank/DDBJ databases">
        <title>Rhodovastum sp. nov. RN2-1 isolated from soil in Seongnam, South Korea.</title>
        <authorList>
            <person name="Le N.T."/>
        </authorList>
    </citation>
    <scope>NUCLEOTIDE SEQUENCE</scope>
    <source>
        <strain evidence="6">RN2-1</strain>
    </source>
</reference>
<evidence type="ECO:0000256" key="3">
    <source>
        <dbReference type="ARBA" id="ARBA00022729"/>
    </source>
</evidence>
<feature type="signal peptide" evidence="4">
    <location>
        <begin position="1"/>
        <end position="24"/>
    </location>
</feature>
<dbReference type="Pfam" id="PF00496">
    <property type="entry name" value="SBP_bac_5"/>
    <property type="match status" value="1"/>
</dbReference>
<dbReference type="Gene3D" id="3.10.105.10">
    <property type="entry name" value="Dipeptide-binding Protein, Domain 3"/>
    <property type="match status" value="1"/>
</dbReference>
<dbReference type="PANTHER" id="PTHR30290:SF38">
    <property type="entry name" value="D,D-DIPEPTIDE-BINDING PERIPLASMIC PROTEIN DDPA-RELATED"/>
    <property type="match status" value="1"/>
</dbReference>
<evidence type="ECO:0000259" key="5">
    <source>
        <dbReference type="Pfam" id="PF00496"/>
    </source>
</evidence>
<dbReference type="RefSeq" id="WP_264714940.1">
    <property type="nucleotide sequence ID" value="NZ_JAPDNT010000016.1"/>
</dbReference>
<evidence type="ECO:0000256" key="4">
    <source>
        <dbReference type="SAM" id="SignalP"/>
    </source>
</evidence>
<protein>
    <submittedName>
        <fullName evidence="6">ABC transporter substrate-binding protein</fullName>
    </submittedName>
</protein>
<comment type="similarity">
    <text evidence="2">Belongs to the bacterial solute-binding protein 5 family.</text>
</comment>
<comment type="subcellular location">
    <subcellularLocation>
        <location evidence="1">Periplasm</location>
    </subcellularLocation>
</comment>
<sequence length="504" mass="54868">MRRILLGAAAALSLAAALPFAADAQTLRIGLREDPDLLDPTLGSSYVGRIVYAGMCDKLFDLDTKLNIVPMLATGYRYEDPTHLLITLRQGVTFHDGEPFNAEAVKYKLTRDLTAKGSMRAGEINAIQSIEVVDPYTVRLVLKAPASPLLAQLTDRAGIMISPKATEAAGANFGLRPVCAGPFAFEQRVPQDRIVLKRYPGYWNPTAYHFDQVVYLPIPNSSVRLANLQAGSLDLVEYVVPTDMQAVERDPKLKLAIGDSLAYTGITINTGNGPAANTAIGQNALVRQAFELAIDKPALIQVVYNGLFNPTAQANPPSSPMYIPQVQSPARDVARAQALLKQAGVTLPVKVVVTATNGPEIQQAAEVVQAMTKEAGFDVTIKTMEFASSLQAAYGGDFQAYLIGWSGRSDADGNMWPMMHTGGTFNYGHYANPTVDALLDEARVYTDPAKRRDVYTKLWEIVRQDVPLVYLWNPKNIVGMKRNLTGFQQVPDGLIRLQGLAFTN</sequence>